<organism evidence="1 2">
    <name type="scientific">Eumeta variegata</name>
    <name type="common">Bagworm moth</name>
    <name type="synonym">Eumeta japonica</name>
    <dbReference type="NCBI Taxonomy" id="151549"/>
    <lineage>
        <taxon>Eukaryota</taxon>
        <taxon>Metazoa</taxon>
        <taxon>Ecdysozoa</taxon>
        <taxon>Arthropoda</taxon>
        <taxon>Hexapoda</taxon>
        <taxon>Insecta</taxon>
        <taxon>Pterygota</taxon>
        <taxon>Neoptera</taxon>
        <taxon>Endopterygota</taxon>
        <taxon>Lepidoptera</taxon>
        <taxon>Glossata</taxon>
        <taxon>Ditrysia</taxon>
        <taxon>Tineoidea</taxon>
        <taxon>Psychidae</taxon>
        <taxon>Oiketicinae</taxon>
        <taxon>Eumeta</taxon>
    </lineage>
</organism>
<dbReference type="EMBL" id="BGZK01000131">
    <property type="protein sequence ID" value="GBP21729.1"/>
    <property type="molecule type" value="Genomic_DNA"/>
</dbReference>
<dbReference type="AlphaFoldDB" id="A0A4C1U5Z5"/>
<evidence type="ECO:0000313" key="1">
    <source>
        <dbReference type="EMBL" id="GBP21729.1"/>
    </source>
</evidence>
<evidence type="ECO:0000313" key="2">
    <source>
        <dbReference type="Proteomes" id="UP000299102"/>
    </source>
</evidence>
<proteinExistence type="predicted"/>
<comment type="caution">
    <text evidence="1">The sequence shown here is derived from an EMBL/GenBank/DDBJ whole genome shotgun (WGS) entry which is preliminary data.</text>
</comment>
<name>A0A4C1U5Z5_EUMVA</name>
<accession>A0A4C1U5Z5</accession>
<protein>
    <submittedName>
        <fullName evidence="1">Uncharacterized protein</fullName>
    </submittedName>
</protein>
<sequence length="99" mass="11246">MVQERRFHYPSLSSVGPPLLLDVLFLQKSPATPLELRAAVSTTSLSAHVLVGPWKCYKKYQHHIPRNSDKLLQTSTVWTTLPSDSEPLELQIFIYARTV</sequence>
<dbReference type="Proteomes" id="UP000299102">
    <property type="component" value="Unassembled WGS sequence"/>
</dbReference>
<reference evidence="1 2" key="1">
    <citation type="journal article" date="2019" name="Commun. Biol.">
        <title>The bagworm genome reveals a unique fibroin gene that provides high tensile strength.</title>
        <authorList>
            <person name="Kono N."/>
            <person name="Nakamura H."/>
            <person name="Ohtoshi R."/>
            <person name="Tomita M."/>
            <person name="Numata K."/>
            <person name="Arakawa K."/>
        </authorList>
    </citation>
    <scope>NUCLEOTIDE SEQUENCE [LARGE SCALE GENOMIC DNA]</scope>
</reference>
<gene>
    <name evidence="1" type="ORF">EVAR_16280_1</name>
</gene>
<keyword evidence="2" id="KW-1185">Reference proteome</keyword>